<protein>
    <recommendedName>
        <fullName evidence="5">MYND-type domain-containing protein</fullName>
    </recommendedName>
</protein>
<reference evidence="6" key="1">
    <citation type="submission" date="2022-07" db="EMBL/GenBank/DDBJ databases">
        <title>The genome of Lyophyllum shimeji provides insight into the initial evolution of ectomycorrhizal fungal genome.</title>
        <authorList>
            <person name="Kobayashi Y."/>
            <person name="Shibata T."/>
            <person name="Hirakawa H."/>
            <person name="Shigenobu S."/>
            <person name="Nishiyama T."/>
            <person name="Yamada A."/>
            <person name="Hasebe M."/>
            <person name="Kawaguchi M."/>
        </authorList>
    </citation>
    <scope>NUCLEOTIDE SEQUENCE</scope>
    <source>
        <strain evidence="6">AT787</strain>
    </source>
</reference>
<keyword evidence="7" id="KW-1185">Reference proteome</keyword>
<evidence type="ECO:0000256" key="2">
    <source>
        <dbReference type="ARBA" id="ARBA00022771"/>
    </source>
</evidence>
<dbReference type="SUPFAM" id="SSF144232">
    <property type="entry name" value="HIT/MYND zinc finger-like"/>
    <property type="match status" value="1"/>
</dbReference>
<accession>A0A9P3UP13</accession>
<dbReference type="Pfam" id="PF01753">
    <property type="entry name" value="zf-MYND"/>
    <property type="match status" value="1"/>
</dbReference>
<dbReference type="OrthoDB" id="432970at2759"/>
<dbReference type="Gene3D" id="6.10.140.2220">
    <property type="match status" value="1"/>
</dbReference>
<keyword evidence="3" id="KW-0862">Zinc</keyword>
<evidence type="ECO:0000313" key="7">
    <source>
        <dbReference type="Proteomes" id="UP001063166"/>
    </source>
</evidence>
<dbReference type="InterPro" id="IPR002893">
    <property type="entry name" value="Znf_MYND"/>
</dbReference>
<gene>
    <name evidence="6" type="ORF">LshimejAT787_0800940</name>
</gene>
<name>A0A9P3UP13_LYOSH</name>
<evidence type="ECO:0000259" key="5">
    <source>
        <dbReference type="PROSITE" id="PS50865"/>
    </source>
</evidence>
<dbReference type="Proteomes" id="UP001063166">
    <property type="component" value="Unassembled WGS sequence"/>
</dbReference>
<evidence type="ECO:0000256" key="3">
    <source>
        <dbReference type="ARBA" id="ARBA00022833"/>
    </source>
</evidence>
<evidence type="ECO:0000313" key="6">
    <source>
        <dbReference type="EMBL" id="GLB40223.1"/>
    </source>
</evidence>
<keyword evidence="1" id="KW-0479">Metal-binding</keyword>
<evidence type="ECO:0000256" key="4">
    <source>
        <dbReference type="PROSITE-ProRule" id="PRU00134"/>
    </source>
</evidence>
<proteinExistence type="predicted"/>
<dbReference type="GO" id="GO:0008270">
    <property type="term" value="F:zinc ion binding"/>
    <property type="evidence" value="ECO:0007669"/>
    <property type="project" value="UniProtKB-KW"/>
</dbReference>
<sequence length="129" mass="15269">MPQIEYRTEVIQASEQNVPTPNDMSELPTMSCNADDCPNYKSLRKCTRCRSAYYCSVDCQKKHWTHHMYKEACRMYVALLHGDVDNEPPLRRHLRHWTARFEHSLTCAAIVGMNINRSFSNIDKYVWRR</sequence>
<keyword evidence="2 4" id="KW-0863">Zinc-finger</keyword>
<organism evidence="6 7">
    <name type="scientific">Lyophyllum shimeji</name>
    <name type="common">Hon-shimeji</name>
    <name type="synonym">Tricholoma shimeji</name>
    <dbReference type="NCBI Taxonomy" id="47721"/>
    <lineage>
        <taxon>Eukaryota</taxon>
        <taxon>Fungi</taxon>
        <taxon>Dikarya</taxon>
        <taxon>Basidiomycota</taxon>
        <taxon>Agaricomycotina</taxon>
        <taxon>Agaricomycetes</taxon>
        <taxon>Agaricomycetidae</taxon>
        <taxon>Agaricales</taxon>
        <taxon>Tricholomatineae</taxon>
        <taxon>Lyophyllaceae</taxon>
        <taxon>Lyophyllum</taxon>
    </lineage>
</organism>
<feature type="domain" description="MYND-type" evidence="5">
    <location>
        <begin position="34"/>
        <end position="73"/>
    </location>
</feature>
<dbReference type="EMBL" id="BRPK01000008">
    <property type="protein sequence ID" value="GLB40223.1"/>
    <property type="molecule type" value="Genomic_DNA"/>
</dbReference>
<dbReference type="PROSITE" id="PS50865">
    <property type="entry name" value="ZF_MYND_2"/>
    <property type="match status" value="1"/>
</dbReference>
<evidence type="ECO:0000256" key="1">
    <source>
        <dbReference type="ARBA" id="ARBA00022723"/>
    </source>
</evidence>
<dbReference type="AlphaFoldDB" id="A0A9P3UP13"/>
<comment type="caution">
    <text evidence="6">The sequence shown here is derived from an EMBL/GenBank/DDBJ whole genome shotgun (WGS) entry which is preliminary data.</text>
</comment>